<dbReference type="RefSeq" id="WP_099998818.1">
    <property type="nucleotide sequence ID" value="NZ_CP017940.1"/>
</dbReference>
<dbReference type="Proteomes" id="UP000232163">
    <property type="component" value="Unassembled WGS sequence"/>
</dbReference>
<protein>
    <submittedName>
        <fullName evidence="1">Uncharacterized protein</fullName>
    </submittedName>
</protein>
<gene>
    <name evidence="1" type="ORF">B5P45_07050</name>
</gene>
<evidence type="ECO:0000313" key="2">
    <source>
        <dbReference type="Proteomes" id="UP000232163"/>
    </source>
</evidence>
<comment type="caution">
    <text evidence="1">The sequence shown here is derived from an EMBL/GenBank/DDBJ whole genome shotgun (WGS) entry which is preliminary data.</text>
</comment>
<dbReference type="OrthoDB" id="9990363at2"/>
<proteinExistence type="predicted"/>
<name>A0A2N9W1X1_9HYPH</name>
<dbReference type="KEGG" id="pht:BLM14_07485"/>
<accession>A0A2N9W1X1</accession>
<evidence type="ECO:0000313" key="1">
    <source>
        <dbReference type="EMBL" id="PIO45739.1"/>
    </source>
</evidence>
<keyword evidence="2" id="KW-1185">Reference proteome</keyword>
<dbReference type="AlphaFoldDB" id="A0A2N9W1X1"/>
<reference evidence="1 2" key="1">
    <citation type="journal article" date="2017" name="Int J Environ Stud">
        <title>Does the Miocene-Pliocene relict legume Oxytropis triphylla form nitrogen-fixing nodules with a combination of bacterial strains?</title>
        <authorList>
            <person name="Safronova V."/>
            <person name="Belimov A."/>
            <person name="Sazanova A."/>
            <person name="Kuznetsova I."/>
            <person name="Popova J."/>
            <person name="Andronov E."/>
            <person name="Verkhozina A."/>
            <person name="Tikhonovich I."/>
        </authorList>
    </citation>
    <scope>NUCLEOTIDE SEQUENCE [LARGE SCALE GENOMIC DNA]</scope>
    <source>
        <strain evidence="1 2">Tri-38</strain>
    </source>
</reference>
<sequence>MMLGYHMIFDVMCLSHAPVSAEPSSFALVGRTIAGKRSNDCWNDVQDFNIPLRAAVLMQSGGSCTQVAGMARGAAATQLVRVKKEQCHVHR</sequence>
<dbReference type="EMBL" id="MZMT01000017">
    <property type="protein sequence ID" value="PIO45739.1"/>
    <property type="molecule type" value="Genomic_DNA"/>
</dbReference>
<organism evidence="1 2">
    <name type="scientific">Phyllobacterium zundukense</name>
    <dbReference type="NCBI Taxonomy" id="1867719"/>
    <lineage>
        <taxon>Bacteria</taxon>
        <taxon>Pseudomonadati</taxon>
        <taxon>Pseudomonadota</taxon>
        <taxon>Alphaproteobacteria</taxon>
        <taxon>Hyphomicrobiales</taxon>
        <taxon>Phyllobacteriaceae</taxon>
        <taxon>Phyllobacterium</taxon>
    </lineage>
</organism>